<evidence type="ECO:0000313" key="2">
    <source>
        <dbReference type="EMBL" id="AQY51980.1"/>
    </source>
</evidence>
<feature type="domain" description="Glycosyl transferase family 1" evidence="1">
    <location>
        <begin position="199"/>
        <end position="358"/>
    </location>
</feature>
<organism evidence="2 3">
    <name type="scientific">Listeria weihenstephanensis</name>
    <dbReference type="NCBI Taxonomy" id="1006155"/>
    <lineage>
        <taxon>Bacteria</taxon>
        <taxon>Bacillati</taxon>
        <taxon>Bacillota</taxon>
        <taxon>Bacilli</taxon>
        <taxon>Bacillales</taxon>
        <taxon>Listeriaceae</taxon>
        <taxon>Listeria</taxon>
    </lineage>
</organism>
<sequence>MNWLFAHDNRFLEAEDGQVYSEVAFSYSNWERYVAHVDQLTVIARVEPLGDLDTKFLNLSSGENVAFEGMPNPYGIRAFTPFPRGYETVLAAVEKADGVIARLPSEIGYMAVKAARKTKTPYCIEVVGDAYNAMATYGDWKGKLYAPFAERKMKRSVRESQHTLYITDRHLQERYPTKAHSVSCSNVELPKLAMETIERRQERNAKPAEKLIIGMNGSLSSPYKGFETAFQALASIQSDLPPFEFRILGRGSKEDWLETIEQLGLTEHVVFSGTLPHHGVYEWLDDIDIFLMPSKTEGQGRALIEALSRGCSCLGSNVGGIPELITKEQLHEPNDIAGLAGKIVKLGTNQGKRRRYARLAFERAAAFQSGRLQEIRQQFFQDFKNTIHNKRNEEL</sequence>
<dbReference type="SUPFAM" id="SSF53756">
    <property type="entry name" value="UDP-Glycosyltransferase/glycogen phosphorylase"/>
    <property type="match status" value="1"/>
</dbReference>
<dbReference type="EMBL" id="CP011102">
    <property type="protein sequence ID" value="AQY51980.1"/>
    <property type="molecule type" value="Genomic_DNA"/>
</dbReference>
<dbReference type="AlphaFoldDB" id="A0A1S7FX60"/>
<dbReference type="InterPro" id="IPR001296">
    <property type="entry name" value="Glyco_trans_1"/>
</dbReference>
<dbReference type="GO" id="GO:0016757">
    <property type="term" value="F:glycosyltransferase activity"/>
    <property type="evidence" value="ECO:0007669"/>
    <property type="project" value="InterPro"/>
</dbReference>
<dbReference type="Gene3D" id="3.40.50.2000">
    <property type="entry name" value="Glycogen Phosphorylase B"/>
    <property type="match status" value="2"/>
</dbReference>
<reference evidence="3" key="1">
    <citation type="submission" date="2015-03" db="EMBL/GenBank/DDBJ databases">
        <authorList>
            <person name="Ferrari E."/>
            <person name="Walter M.C."/>
            <person name="Huptas C."/>
            <person name="Scherer S."/>
            <person name="Mueller-Herbst S."/>
        </authorList>
    </citation>
    <scope>NUCLEOTIDE SEQUENCE [LARGE SCALE GENOMIC DNA]</scope>
    <source>
        <strain evidence="3">LWP01</strain>
    </source>
</reference>
<dbReference type="CDD" id="cd03801">
    <property type="entry name" value="GT4_PimA-like"/>
    <property type="match status" value="1"/>
</dbReference>
<gene>
    <name evidence="2" type="ORF">UE46_13720</name>
</gene>
<proteinExistence type="predicted"/>
<dbReference type="RefSeq" id="WP_051492852.1">
    <property type="nucleotide sequence ID" value="NZ_CP011102.1"/>
</dbReference>
<evidence type="ECO:0000313" key="3">
    <source>
        <dbReference type="Proteomes" id="UP000223060"/>
    </source>
</evidence>
<evidence type="ECO:0000259" key="1">
    <source>
        <dbReference type="Pfam" id="PF00534"/>
    </source>
</evidence>
<dbReference type="Pfam" id="PF00534">
    <property type="entry name" value="Glycos_transf_1"/>
    <property type="match status" value="1"/>
</dbReference>
<dbReference type="Proteomes" id="UP000223060">
    <property type="component" value="Chromosome"/>
</dbReference>
<protein>
    <recommendedName>
        <fullName evidence="1">Glycosyl transferase family 1 domain-containing protein</fullName>
    </recommendedName>
</protein>
<dbReference type="KEGG" id="lwi:UE46_13720"/>
<accession>A0A1S7FX60</accession>
<name>A0A1S7FX60_9LIST</name>
<keyword evidence="3" id="KW-1185">Reference proteome</keyword>
<dbReference type="PANTHER" id="PTHR12526">
    <property type="entry name" value="GLYCOSYLTRANSFERASE"/>
    <property type="match status" value="1"/>
</dbReference>